<proteinExistence type="predicted"/>
<evidence type="ECO:0008006" key="3">
    <source>
        <dbReference type="Google" id="ProtNLM"/>
    </source>
</evidence>
<keyword evidence="2" id="KW-1185">Reference proteome</keyword>
<organism evidence="1 2">
    <name type="scientific">Allosaccharopolyspora coralli</name>
    <dbReference type="NCBI Taxonomy" id="2665642"/>
    <lineage>
        <taxon>Bacteria</taxon>
        <taxon>Bacillati</taxon>
        <taxon>Actinomycetota</taxon>
        <taxon>Actinomycetes</taxon>
        <taxon>Pseudonocardiales</taxon>
        <taxon>Pseudonocardiaceae</taxon>
        <taxon>Allosaccharopolyspora</taxon>
    </lineage>
</organism>
<dbReference type="KEGG" id="sace:GIY23_10760"/>
<dbReference type="Proteomes" id="UP000371041">
    <property type="component" value="Chromosome"/>
</dbReference>
<reference evidence="2" key="1">
    <citation type="submission" date="2019-11" db="EMBL/GenBank/DDBJ databases">
        <title>The complete genome sequence of Saccharopolyspora sp. E2A.</title>
        <authorList>
            <person name="Zhang G."/>
        </authorList>
    </citation>
    <scope>NUCLEOTIDE SEQUENCE [LARGE SCALE GENOMIC DNA]</scope>
    <source>
        <strain evidence="2">E2A</strain>
    </source>
</reference>
<evidence type="ECO:0000313" key="2">
    <source>
        <dbReference type="Proteomes" id="UP000371041"/>
    </source>
</evidence>
<protein>
    <recommendedName>
        <fullName evidence="3">ASCH domain-containing protein</fullName>
    </recommendedName>
</protein>
<sequence length="195" mass="21798">MLSRWVLDGVVAGEITCAFRRWASPHARSGTRMRTQVGVVVVTEVTEVQPQDITEDQAAAAGYRSRSGLLSSLDKYGSGSVWRVGLRHVGEDPREVLRQRPELDAEERADLDRRLARMDASSRHGPWTRHLLRLIRDRPGVRAAELAESQNRPVARFKSDVWKLKELGLTESLRVGYRLSPRGEAYLAHCGSGAS</sequence>
<dbReference type="AlphaFoldDB" id="A0A5Q3QCC2"/>
<name>A0A5Q3QCC2_9PSEU</name>
<gene>
    <name evidence="1" type="ORF">GIY23_10760</name>
</gene>
<accession>A0A5Q3QCC2</accession>
<evidence type="ECO:0000313" key="1">
    <source>
        <dbReference type="EMBL" id="QGK72208.1"/>
    </source>
</evidence>
<dbReference type="EMBL" id="CP045929">
    <property type="protein sequence ID" value="QGK72208.1"/>
    <property type="molecule type" value="Genomic_DNA"/>
</dbReference>